<dbReference type="Pfam" id="PF09954">
    <property type="entry name" value="DUF2188"/>
    <property type="match status" value="1"/>
</dbReference>
<evidence type="ECO:0008006" key="4">
    <source>
        <dbReference type="Google" id="ProtNLM"/>
    </source>
</evidence>
<name>A0AAV5G3R4_CORAM</name>
<evidence type="ECO:0000256" key="1">
    <source>
        <dbReference type="SAM" id="MobiDB-lite"/>
    </source>
</evidence>
<evidence type="ECO:0000313" key="2">
    <source>
        <dbReference type="EMBL" id="GJN43929.1"/>
    </source>
</evidence>
<evidence type="ECO:0000313" key="3">
    <source>
        <dbReference type="Proteomes" id="UP001054925"/>
    </source>
</evidence>
<dbReference type="AlphaFoldDB" id="A0AAV5G3R4"/>
<organism evidence="2 3">
    <name type="scientific">Corynebacterium ammoniagenes</name>
    <name type="common">Brevibacterium ammoniagenes</name>
    <dbReference type="NCBI Taxonomy" id="1697"/>
    <lineage>
        <taxon>Bacteria</taxon>
        <taxon>Bacillati</taxon>
        <taxon>Actinomycetota</taxon>
        <taxon>Actinomycetes</taxon>
        <taxon>Mycobacteriales</taxon>
        <taxon>Corynebacteriaceae</taxon>
        <taxon>Corynebacterium</taxon>
    </lineage>
</organism>
<feature type="region of interest" description="Disordered" evidence="1">
    <location>
        <begin position="1"/>
        <end position="20"/>
    </location>
</feature>
<proteinExistence type="predicted"/>
<feature type="region of interest" description="Disordered" evidence="1">
    <location>
        <begin position="84"/>
        <end position="103"/>
    </location>
</feature>
<protein>
    <recommendedName>
        <fullName evidence="4">DUF2188 domain-containing protein</fullName>
    </recommendedName>
</protein>
<gene>
    <name evidence="2" type="ORF">CAT723_24080</name>
</gene>
<dbReference type="EMBL" id="BQKK01000008">
    <property type="protein sequence ID" value="GJN43929.1"/>
    <property type="molecule type" value="Genomic_DNA"/>
</dbReference>
<sequence>MAKRNINTVRSGDGWANRRDGAERVSKRYDTQAEAIADARSTAMREGLEHRIQGRDGKFRESNSYGNDPSPMPVAITPSNKAAMETMPSLAPRTPARSQFNRA</sequence>
<feature type="compositionally biased region" description="Basic and acidic residues" evidence="1">
    <location>
        <begin position="51"/>
        <end position="61"/>
    </location>
</feature>
<dbReference type="InterPro" id="IPR018691">
    <property type="entry name" value="DUF2188"/>
</dbReference>
<dbReference type="Proteomes" id="UP001054925">
    <property type="component" value="Unassembled WGS sequence"/>
</dbReference>
<accession>A0AAV5G3R4</accession>
<reference evidence="2" key="1">
    <citation type="submission" date="2021-12" db="EMBL/GenBank/DDBJ databases">
        <title>Draft genome sequence of Corynebacterium ammoniagenes strain T-723.</title>
        <authorList>
            <person name="Matsuzawa M."/>
            <person name="Hiratani M."/>
            <person name="Abe I."/>
            <person name="Tsuji Y."/>
            <person name="Nakamura J."/>
        </authorList>
    </citation>
    <scope>NUCLEOTIDE SEQUENCE</scope>
    <source>
        <strain evidence="2">T-723</strain>
    </source>
</reference>
<comment type="caution">
    <text evidence="2">The sequence shown here is derived from an EMBL/GenBank/DDBJ whole genome shotgun (WGS) entry which is preliminary data.</text>
</comment>
<feature type="region of interest" description="Disordered" evidence="1">
    <location>
        <begin position="51"/>
        <end position="77"/>
    </location>
</feature>
<feature type="compositionally biased region" description="Polar residues" evidence="1">
    <location>
        <begin position="1"/>
        <end position="10"/>
    </location>
</feature>